<accession>A0A841DFG8</accession>
<dbReference type="GO" id="GO:0016301">
    <property type="term" value="F:kinase activity"/>
    <property type="evidence" value="ECO:0007669"/>
    <property type="project" value="UniProtKB-KW"/>
</dbReference>
<organism evidence="1 2">
    <name type="scientific">Planomonospora venezuelensis</name>
    <dbReference type="NCBI Taxonomy" id="1999"/>
    <lineage>
        <taxon>Bacteria</taxon>
        <taxon>Bacillati</taxon>
        <taxon>Actinomycetota</taxon>
        <taxon>Actinomycetes</taxon>
        <taxon>Streptosporangiales</taxon>
        <taxon>Streptosporangiaceae</taxon>
        <taxon>Planomonospora</taxon>
    </lineage>
</organism>
<proteinExistence type="predicted"/>
<sequence length="34" mass="3872">MAELVVEPGDRLLHWDLHYGNVLAGQREPWPAAM</sequence>
<dbReference type="EMBL" id="JACHJJ010000037">
    <property type="protein sequence ID" value="MBB5967717.1"/>
    <property type="molecule type" value="Genomic_DNA"/>
</dbReference>
<keyword evidence="1" id="KW-0418">Kinase</keyword>
<dbReference type="AlphaFoldDB" id="A0A841DFG8"/>
<gene>
    <name evidence="1" type="ORF">FHS22_007030</name>
</gene>
<name>A0A841DFG8_PLAVE</name>
<keyword evidence="2" id="KW-1185">Reference proteome</keyword>
<evidence type="ECO:0000313" key="1">
    <source>
        <dbReference type="EMBL" id="MBB5967717.1"/>
    </source>
</evidence>
<comment type="caution">
    <text evidence="1">The sequence shown here is derived from an EMBL/GenBank/DDBJ whole genome shotgun (WGS) entry which is preliminary data.</text>
</comment>
<evidence type="ECO:0000313" key="2">
    <source>
        <dbReference type="Proteomes" id="UP000562352"/>
    </source>
</evidence>
<dbReference type="Proteomes" id="UP000562352">
    <property type="component" value="Unassembled WGS sequence"/>
</dbReference>
<protein>
    <submittedName>
        <fullName evidence="1">Streptomycin 6-kinase</fullName>
    </submittedName>
</protein>
<keyword evidence="1" id="KW-0808">Transferase</keyword>
<reference evidence="1 2" key="1">
    <citation type="submission" date="2020-08" db="EMBL/GenBank/DDBJ databases">
        <title>Genomic Encyclopedia of Type Strains, Phase III (KMG-III): the genomes of soil and plant-associated and newly described type strains.</title>
        <authorList>
            <person name="Whitman W."/>
        </authorList>
    </citation>
    <scope>NUCLEOTIDE SEQUENCE [LARGE SCALE GENOMIC DNA]</scope>
    <source>
        <strain evidence="1 2">CECT 3303</strain>
    </source>
</reference>